<keyword evidence="1" id="KW-0472">Membrane</keyword>
<organism evidence="2 3">
    <name type="scientific">Streptantibioticus parmotrematis</name>
    <dbReference type="NCBI Taxonomy" id="2873249"/>
    <lineage>
        <taxon>Bacteria</taxon>
        <taxon>Bacillati</taxon>
        <taxon>Actinomycetota</taxon>
        <taxon>Actinomycetes</taxon>
        <taxon>Kitasatosporales</taxon>
        <taxon>Streptomycetaceae</taxon>
        <taxon>Streptantibioticus</taxon>
    </lineage>
</organism>
<name>A0ABS7R3U5_9ACTN</name>
<evidence type="ECO:0008006" key="4">
    <source>
        <dbReference type="Google" id="ProtNLM"/>
    </source>
</evidence>
<dbReference type="Proteomes" id="UP001198565">
    <property type="component" value="Unassembled WGS sequence"/>
</dbReference>
<dbReference type="EMBL" id="JAINVZ010000037">
    <property type="protein sequence ID" value="MBY8889200.1"/>
    <property type="molecule type" value="Genomic_DNA"/>
</dbReference>
<keyword evidence="1" id="KW-1133">Transmembrane helix</keyword>
<accession>A0ABS7R3U5</accession>
<comment type="caution">
    <text evidence="2">The sequence shown here is derived from an EMBL/GenBank/DDBJ whole genome shotgun (WGS) entry which is preliminary data.</text>
</comment>
<feature type="transmembrane region" description="Helical" evidence="1">
    <location>
        <begin position="66"/>
        <end position="88"/>
    </location>
</feature>
<dbReference type="RefSeq" id="WP_222982321.1">
    <property type="nucleotide sequence ID" value="NZ_JAINVZ010000037.1"/>
</dbReference>
<keyword evidence="3" id="KW-1185">Reference proteome</keyword>
<feature type="transmembrane region" description="Helical" evidence="1">
    <location>
        <begin position="41"/>
        <end position="60"/>
    </location>
</feature>
<protein>
    <recommendedName>
        <fullName evidence="4">PH domain-containing protein</fullName>
    </recommendedName>
</protein>
<proteinExistence type="predicted"/>
<gene>
    <name evidence="2" type="ORF">K7472_30785</name>
</gene>
<sequence>MPLSFLTSDAGQDERFAAADLASRRAVEGWHRPYQLGPWRVATASLLLVLASYLLFAALIEGLAVGASGAVTLLVSGVVVIAVALRLLRVGVWVGAHGLRVTTLLRTNTVSWDGVEVRTAQQPVRLLALPRTVQGQALVVRKAHGGELPTVLTDHSPDFLGRSESFDVAADVIEGWATDLRRG</sequence>
<evidence type="ECO:0000256" key="1">
    <source>
        <dbReference type="SAM" id="Phobius"/>
    </source>
</evidence>
<evidence type="ECO:0000313" key="2">
    <source>
        <dbReference type="EMBL" id="MBY8889200.1"/>
    </source>
</evidence>
<reference evidence="2 3" key="1">
    <citation type="submission" date="2021-08" db="EMBL/GenBank/DDBJ databases">
        <title>Streptomyces sp. PTM05 isolated from lichen.</title>
        <authorList>
            <person name="Somphong A."/>
            <person name="Phongsopitanun W."/>
            <person name="Tanasupawat S."/>
        </authorList>
    </citation>
    <scope>NUCLEOTIDE SEQUENCE [LARGE SCALE GENOMIC DNA]</scope>
    <source>
        <strain evidence="2 3">Ptm05</strain>
    </source>
</reference>
<keyword evidence="1" id="KW-0812">Transmembrane</keyword>
<evidence type="ECO:0000313" key="3">
    <source>
        <dbReference type="Proteomes" id="UP001198565"/>
    </source>
</evidence>